<dbReference type="AlphaFoldDB" id="K6H4C3"/>
<evidence type="ECO:0000259" key="3">
    <source>
        <dbReference type="PROSITE" id="PS50111"/>
    </source>
</evidence>
<gene>
    <name evidence="4" type="ORF">B193_3977</name>
</gene>
<dbReference type="PROSITE" id="PS50111">
    <property type="entry name" value="CHEMOTAXIS_TRANSDUC_2"/>
    <property type="match status" value="1"/>
</dbReference>
<organism evidence="4 5">
    <name type="scientific">Solidesulfovibrio magneticus str. Maddingley MBC34</name>
    <dbReference type="NCBI Taxonomy" id="1206767"/>
    <lineage>
        <taxon>Bacteria</taxon>
        <taxon>Pseudomonadati</taxon>
        <taxon>Thermodesulfobacteriota</taxon>
        <taxon>Desulfovibrionia</taxon>
        <taxon>Desulfovibrionales</taxon>
        <taxon>Desulfovibrionaceae</taxon>
        <taxon>Solidesulfovibrio</taxon>
    </lineage>
</organism>
<reference evidence="4 5" key="1">
    <citation type="submission" date="2012-07" db="EMBL/GenBank/DDBJ databases">
        <title>Draft genome sequence of Desulfovibrio magneticus str. Maddingley MBC34 obtained from a metagenomic sequence of a methanogenic enrichment isolated from coal-seam formation water in Victoria, Australia.</title>
        <authorList>
            <person name="Greenfield P."/>
            <person name="Hendry P."/>
            <person name="Li D."/>
            <person name="Rosewarne C.P."/>
            <person name="Tran-Dinh N."/>
            <person name="Elbourne L.D.H."/>
            <person name="Paulsen I.T."/>
            <person name="Midgley D.J."/>
        </authorList>
    </citation>
    <scope>NUCLEOTIDE SEQUENCE [LARGE SCALE GENOMIC DNA]</scope>
    <source>
        <strain evidence="5">Maddingley MBC34</strain>
    </source>
</reference>
<dbReference type="InterPro" id="IPR004089">
    <property type="entry name" value="MCPsignal_dom"/>
</dbReference>
<dbReference type="EMBL" id="ALAO01000464">
    <property type="protein sequence ID" value="EKO37348.1"/>
    <property type="molecule type" value="Genomic_DNA"/>
</dbReference>
<dbReference type="PANTHER" id="PTHR32089">
    <property type="entry name" value="METHYL-ACCEPTING CHEMOTAXIS PROTEIN MCPB"/>
    <property type="match status" value="1"/>
</dbReference>
<dbReference type="GO" id="GO:0007165">
    <property type="term" value="P:signal transduction"/>
    <property type="evidence" value="ECO:0007669"/>
    <property type="project" value="UniProtKB-KW"/>
</dbReference>
<accession>K6H4C3</accession>
<dbReference type="Pfam" id="PF00015">
    <property type="entry name" value="MCPsignal"/>
    <property type="match status" value="1"/>
</dbReference>
<dbReference type="PANTHER" id="PTHR32089:SF112">
    <property type="entry name" value="LYSOZYME-LIKE PROTEIN-RELATED"/>
    <property type="match status" value="1"/>
</dbReference>
<protein>
    <submittedName>
        <fullName evidence="4">Methyl-accepting chemotaxis protein</fullName>
    </submittedName>
</protein>
<comment type="caution">
    <text evidence="4">The sequence shown here is derived from an EMBL/GenBank/DDBJ whole genome shotgun (WGS) entry which is preliminary data.</text>
</comment>
<sequence>MAEKTMTATKEVGAAILGIQDGARRNVIGFDKAAEGVEAATDLARRSGEALTSIVGLVDAVADQVRSIATAAEEQSAAAEEIGRTVDRVNRISGETAQAMGESSAAVDNLAGQAKALHGLVCDMQREGAAKA</sequence>
<dbReference type="GO" id="GO:0016020">
    <property type="term" value="C:membrane"/>
    <property type="evidence" value="ECO:0007669"/>
    <property type="project" value="InterPro"/>
</dbReference>
<dbReference type="Proteomes" id="UP000006272">
    <property type="component" value="Unassembled WGS sequence"/>
</dbReference>
<dbReference type="SUPFAM" id="SSF58104">
    <property type="entry name" value="Methyl-accepting chemotaxis protein (MCP) signaling domain"/>
    <property type="match status" value="1"/>
</dbReference>
<proteinExistence type="predicted"/>
<evidence type="ECO:0000313" key="4">
    <source>
        <dbReference type="EMBL" id="EKO37348.1"/>
    </source>
</evidence>
<feature type="domain" description="Methyl-accepting transducer" evidence="3">
    <location>
        <begin position="1"/>
        <end position="90"/>
    </location>
</feature>
<evidence type="ECO:0000313" key="5">
    <source>
        <dbReference type="Proteomes" id="UP000006272"/>
    </source>
</evidence>
<name>K6H4C3_9BACT</name>
<dbReference type="Gene3D" id="1.10.287.950">
    <property type="entry name" value="Methyl-accepting chemotaxis protein"/>
    <property type="match status" value="1"/>
</dbReference>
<evidence type="ECO:0000256" key="1">
    <source>
        <dbReference type="ARBA" id="ARBA00023224"/>
    </source>
</evidence>
<keyword evidence="1 2" id="KW-0807">Transducer</keyword>
<evidence type="ECO:0000256" key="2">
    <source>
        <dbReference type="PROSITE-ProRule" id="PRU00284"/>
    </source>
</evidence>
<dbReference type="PATRIC" id="fig|1206767.3.peg.3861"/>